<dbReference type="GO" id="GO:0008117">
    <property type="term" value="F:sphinganine-1-phosphate aldolase activity"/>
    <property type="evidence" value="ECO:0007669"/>
    <property type="project" value="UniProtKB-EC"/>
</dbReference>
<dbReference type="GO" id="GO:0030149">
    <property type="term" value="P:sphingolipid catabolic process"/>
    <property type="evidence" value="ECO:0007669"/>
    <property type="project" value="TreeGrafter"/>
</dbReference>
<dbReference type="InterPro" id="IPR015422">
    <property type="entry name" value="PyrdxlP-dep_Trfase_small"/>
</dbReference>
<evidence type="ECO:0000256" key="13">
    <source>
        <dbReference type="ARBA" id="ARBA00038302"/>
    </source>
</evidence>
<evidence type="ECO:0000256" key="16">
    <source>
        <dbReference type="PIRSR" id="PIRSR602129-50"/>
    </source>
</evidence>
<dbReference type="KEGG" id="tet:TTHERM_00259410"/>
<feature type="transmembrane region" description="Helical" evidence="18">
    <location>
        <begin position="58"/>
        <end position="82"/>
    </location>
</feature>
<evidence type="ECO:0000256" key="14">
    <source>
        <dbReference type="ARBA" id="ARBA00038965"/>
    </source>
</evidence>
<dbReference type="RefSeq" id="XP_001008991.1">
    <property type="nucleotide sequence ID" value="XM_001008991.1"/>
</dbReference>
<keyword evidence="12 17" id="KW-0456">Lyase</keyword>
<keyword evidence="10" id="KW-0443">Lipid metabolism</keyword>
<evidence type="ECO:0000256" key="12">
    <source>
        <dbReference type="ARBA" id="ARBA00023239"/>
    </source>
</evidence>
<evidence type="ECO:0000256" key="2">
    <source>
        <dbReference type="ARBA" id="ARBA00004389"/>
    </source>
</evidence>
<dbReference type="InterPro" id="IPR015424">
    <property type="entry name" value="PyrdxlP-dep_Trfase"/>
</dbReference>
<keyword evidence="5 18" id="KW-0812">Transmembrane</keyword>
<gene>
    <name evidence="19" type="ORF">TTHERM_00259410</name>
</gene>
<keyword evidence="9 18" id="KW-1133">Transmembrane helix</keyword>
<evidence type="ECO:0000256" key="10">
    <source>
        <dbReference type="ARBA" id="ARBA00023098"/>
    </source>
</evidence>
<dbReference type="GO" id="GO:0030170">
    <property type="term" value="F:pyridoxal phosphate binding"/>
    <property type="evidence" value="ECO:0007669"/>
    <property type="project" value="InterPro"/>
</dbReference>
<dbReference type="GO" id="GO:0005789">
    <property type="term" value="C:endoplasmic reticulum membrane"/>
    <property type="evidence" value="ECO:0007669"/>
    <property type="project" value="UniProtKB-SubCell"/>
</dbReference>
<dbReference type="Pfam" id="PF00282">
    <property type="entry name" value="Pyridoxal_deC"/>
    <property type="match status" value="1"/>
</dbReference>
<proteinExistence type="inferred from homology"/>
<organism evidence="19 20">
    <name type="scientific">Tetrahymena thermophila (strain SB210)</name>
    <dbReference type="NCBI Taxonomy" id="312017"/>
    <lineage>
        <taxon>Eukaryota</taxon>
        <taxon>Sar</taxon>
        <taxon>Alveolata</taxon>
        <taxon>Ciliophora</taxon>
        <taxon>Intramacronucleata</taxon>
        <taxon>Oligohymenophorea</taxon>
        <taxon>Hymenostomatida</taxon>
        <taxon>Tetrahymenina</taxon>
        <taxon>Tetrahymenidae</taxon>
        <taxon>Tetrahymena</taxon>
    </lineage>
</organism>
<accession>Q22UE1</accession>
<dbReference type="SUPFAM" id="SSF53383">
    <property type="entry name" value="PLP-dependent transferases"/>
    <property type="match status" value="1"/>
</dbReference>
<comment type="cofactor">
    <cofactor evidence="1 16 17">
        <name>pyridoxal 5'-phosphate</name>
        <dbReference type="ChEBI" id="CHEBI:597326"/>
    </cofactor>
</comment>
<evidence type="ECO:0000256" key="8">
    <source>
        <dbReference type="ARBA" id="ARBA00022919"/>
    </source>
</evidence>
<dbReference type="Gene3D" id="3.40.640.10">
    <property type="entry name" value="Type I PLP-dependent aspartate aminotransferase-like (Major domain)"/>
    <property type="match status" value="1"/>
</dbReference>
<keyword evidence="8" id="KW-0746">Sphingolipid metabolism</keyword>
<evidence type="ECO:0000256" key="17">
    <source>
        <dbReference type="RuleBase" id="RU000382"/>
    </source>
</evidence>
<dbReference type="InterPro" id="IPR002129">
    <property type="entry name" value="PyrdxlP-dep_de-COase"/>
</dbReference>
<evidence type="ECO:0000256" key="1">
    <source>
        <dbReference type="ARBA" id="ARBA00001933"/>
    </source>
</evidence>
<dbReference type="Gene3D" id="3.90.1150.10">
    <property type="entry name" value="Aspartate Aminotransferase, domain 1"/>
    <property type="match status" value="1"/>
</dbReference>
<evidence type="ECO:0000256" key="5">
    <source>
        <dbReference type="ARBA" id="ARBA00022692"/>
    </source>
</evidence>
<feature type="modified residue" description="N6-(pyridoxal phosphate)lysine" evidence="16">
    <location>
        <position position="371"/>
    </location>
</feature>
<dbReference type="InParanoid" id="Q22UE1"/>
<dbReference type="eggNOG" id="KOG1383">
    <property type="taxonomic scope" value="Eukaryota"/>
</dbReference>
<dbReference type="OMA" id="MILAAFH"/>
<reference evidence="20" key="1">
    <citation type="journal article" date="2006" name="PLoS Biol.">
        <title>Macronuclear genome sequence of the ciliate Tetrahymena thermophila, a model eukaryote.</title>
        <authorList>
            <person name="Eisen J.A."/>
            <person name="Coyne R.S."/>
            <person name="Wu M."/>
            <person name="Wu D."/>
            <person name="Thiagarajan M."/>
            <person name="Wortman J.R."/>
            <person name="Badger J.H."/>
            <person name="Ren Q."/>
            <person name="Amedeo P."/>
            <person name="Jones K.M."/>
            <person name="Tallon L.J."/>
            <person name="Delcher A.L."/>
            <person name="Salzberg S.L."/>
            <person name="Silva J.C."/>
            <person name="Haas B.J."/>
            <person name="Majoros W.H."/>
            <person name="Farzad M."/>
            <person name="Carlton J.M."/>
            <person name="Smith R.K. Jr."/>
            <person name="Garg J."/>
            <person name="Pearlman R.E."/>
            <person name="Karrer K.M."/>
            <person name="Sun L."/>
            <person name="Manning G."/>
            <person name="Elde N.C."/>
            <person name="Turkewitz A.P."/>
            <person name="Asai D.J."/>
            <person name="Wilkes D.E."/>
            <person name="Wang Y."/>
            <person name="Cai H."/>
            <person name="Collins K."/>
            <person name="Stewart B.A."/>
            <person name="Lee S.R."/>
            <person name="Wilamowska K."/>
            <person name="Weinberg Z."/>
            <person name="Ruzzo W.L."/>
            <person name="Wloga D."/>
            <person name="Gaertig J."/>
            <person name="Frankel J."/>
            <person name="Tsao C.-C."/>
            <person name="Gorovsky M.A."/>
            <person name="Keeling P.J."/>
            <person name="Waller R.F."/>
            <person name="Patron N.J."/>
            <person name="Cherry J.M."/>
            <person name="Stover N.A."/>
            <person name="Krieger C.J."/>
            <person name="del Toro C."/>
            <person name="Ryder H.F."/>
            <person name="Williamson S.C."/>
            <person name="Barbeau R.A."/>
            <person name="Hamilton E.P."/>
            <person name="Orias E."/>
        </authorList>
    </citation>
    <scope>NUCLEOTIDE SEQUENCE [LARGE SCALE GENOMIC DNA]</scope>
    <source>
        <strain evidence="20">SB210</strain>
    </source>
</reference>
<keyword evidence="6" id="KW-0256">Endoplasmic reticulum</keyword>
<dbReference type="EMBL" id="GG662830">
    <property type="protein sequence ID" value="EAR88746.1"/>
    <property type="molecule type" value="Genomic_DNA"/>
</dbReference>
<dbReference type="HOGENOM" id="CLU_028929_1_0_1"/>
<evidence type="ECO:0000256" key="18">
    <source>
        <dbReference type="SAM" id="Phobius"/>
    </source>
</evidence>
<evidence type="ECO:0000313" key="19">
    <source>
        <dbReference type="EMBL" id="EAR88746.1"/>
    </source>
</evidence>
<evidence type="ECO:0000256" key="6">
    <source>
        <dbReference type="ARBA" id="ARBA00022824"/>
    </source>
</evidence>
<sequence>MEIVRKVISGLTTSDLVEAYKYSRDHLYNIIHPFTHQYEQYFIAFCRKNDLGYFDQSVLLVLVFFCLIMTLKTIYSILNFIFKEREVSLKAQIFKLIVTYVPFAKKELEKSKQKLEHELEHTIDKYTNEKCPVLNDKGMNQALLQKRFKDWIDRDDKLSGSGKISGSRYGDDRDFEKEVSEFAKGFLYHNPMHYDIFPATRQMEAEIIKMTCNLFGSNDGYGFTTTGGTESIMMGVLAHRNYAAKYRKITEPNIVMPVTAHPAFNKACNFFKVKCIRVPVNKDSVVEISEVKKRIDSNTIMLVGSVPNFPHGTIDPIPQLAKLAKSKGIGLHVDCCLGGFVVAFAKDYNLDIPPFDFTVDGVTSISCDHHKYGLAPKGVSVCMFKTLELRHSCYTSLSDWPGGFYATPSVCGSKAGAPIAGAWYAMQYHGKQGYIEKSKSISGCVKQLVQAIKESPELQEIDVIGNPKTVVVAIVYKKGVNRNIYHLEGALSQKGWAFAGVQRPAAIHISITHGIANRVKDLIRDLKLAVKEVAENPEKFKNSSSSSIYGASVQVPDTRILDSMLEICVDFCLRL</sequence>
<dbReference type="STRING" id="312017.Q22UE1"/>
<dbReference type="EC" id="4.1.2.27" evidence="14"/>
<dbReference type="FunFam" id="3.40.640.10:FF:000020">
    <property type="entry name" value="sphingosine-1-phosphate lyase 1"/>
    <property type="match status" value="1"/>
</dbReference>
<dbReference type="AlphaFoldDB" id="Q22UE1"/>
<keyword evidence="7 16" id="KW-0663">Pyridoxal phosphate</keyword>
<dbReference type="Proteomes" id="UP000009168">
    <property type="component" value="Unassembled WGS sequence"/>
</dbReference>
<dbReference type="GO" id="GO:0019752">
    <property type="term" value="P:carboxylic acid metabolic process"/>
    <property type="evidence" value="ECO:0007669"/>
    <property type="project" value="InterPro"/>
</dbReference>
<dbReference type="InterPro" id="IPR015421">
    <property type="entry name" value="PyrdxlP-dep_Trfase_major"/>
</dbReference>
<comment type="pathway">
    <text evidence="3">Lipid metabolism; sphingolipid metabolism.</text>
</comment>
<dbReference type="PANTHER" id="PTHR42735:SF6">
    <property type="entry name" value="SPHINGOSINE-1-PHOSPHATE LYASE 1"/>
    <property type="match status" value="1"/>
</dbReference>
<evidence type="ECO:0000256" key="3">
    <source>
        <dbReference type="ARBA" id="ARBA00004760"/>
    </source>
</evidence>
<evidence type="ECO:0000256" key="7">
    <source>
        <dbReference type="ARBA" id="ARBA00022898"/>
    </source>
</evidence>
<keyword evidence="11 18" id="KW-0472">Membrane</keyword>
<comment type="similarity">
    <text evidence="13">Belongs to the group II decarboxylase family. Sphingosine-1-phosphate lyase subfamily.</text>
</comment>
<dbReference type="InterPro" id="IPR050477">
    <property type="entry name" value="GrpII_AminoAcid_Decarb"/>
</dbReference>
<dbReference type="OrthoDB" id="10254570at2759"/>
<dbReference type="Gene3D" id="6.10.140.2150">
    <property type="match status" value="1"/>
</dbReference>
<dbReference type="GeneID" id="7846094"/>
<evidence type="ECO:0000256" key="11">
    <source>
        <dbReference type="ARBA" id="ARBA00023136"/>
    </source>
</evidence>
<comment type="pathway">
    <text evidence="4">Sphingolipid metabolism.</text>
</comment>
<evidence type="ECO:0000313" key="20">
    <source>
        <dbReference type="Proteomes" id="UP000009168"/>
    </source>
</evidence>
<keyword evidence="20" id="KW-1185">Reference proteome</keyword>
<protein>
    <recommendedName>
        <fullName evidence="14">sphinganine-1-phosphate aldolase</fullName>
        <ecNumber evidence="14">4.1.2.27</ecNumber>
    </recommendedName>
    <alternativeName>
        <fullName evidence="15">Sphingosine-1-phosphate aldolase</fullName>
    </alternativeName>
</protein>
<name>Q22UE1_TETTS</name>
<evidence type="ECO:0000256" key="9">
    <source>
        <dbReference type="ARBA" id="ARBA00022989"/>
    </source>
</evidence>
<dbReference type="PANTHER" id="PTHR42735">
    <property type="match status" value="1"/>
</dbReference>
<evidence type="ECO:0000256" key="4">
    <source>
        <dbReference type="ARBA" id="ARBA00004991"/>
    </source>
</evidence>
<evidence type="ECO:0000256" key="15">
    <source>
        <dbReference type="ARBA" id="ARBA00042568"/>
    </source>
</evidence>
<comment type="subcellular location">
    <subcellularLocation>
        <location evidence="2">Endoplasmic reticulum membrane</location>
        <topology evidence="2">Single-pass membrane protein</topology>
    </subcellularLocation>
</comment>